<proteinExistence type="inferred from homology"/>
<dbReference type="InterPro" id="IPR031705">
    <property type="entry name" value="Glyco_hydro_36_C"/>
</dbReference>
<dbReference type="InterPro" id="IPR000111">
    <property type="entry name" value="Glyco_hydro_27/36_CS"/>
</dbReference>
<dbReference type="InterPro" id="IPR038417">
    <property type="entry name" value="Alpga-gal_N_sf"/>
</dbReference>
<dbReference type="RefSeq" id="WP_187558588.1">
    <property type="nucleotide sequence ID" value="NZ_JACRTP010000003.1"/>
</dbReference>
<dbReference type="CDD" id="cd14791">
    <property type="entry name" value="GH36"/>
    <property type="match status" value="1"/>
</dbReference>
<dbReference type="InterPro" id="IPR017853">
    <property type="entry name" value="GH"/>
</dbReference>
<evidence type="ECO:0000313" key="9">
    <source>
        <dbReference type="Proteomes" id="UP000661649"/>
    </source>
</evidence>
<feature type="domain" description="Glycosyl hydrolase family 36 C-terminal" evidence="6">
    <location>
        <begin position="647"/>
        <end position="719"/>
    </location>
</feature>
<keyword evidence="4 5" id="KW-0326">Glycosidase</keyword>
<dbReference type="PIRSF" id="PIRSF005536">
    <property type="entry name" value="Agal"/>
    <property type="match status" value="1"/>
</dbReference>
<evidence type="ECO:0000313" key="8">
    <source>
        <dbReference type="EMBL" id="MBC8628522.1"/>
    </source>
</evidence>
<comment type="caution">
    <text evidence="8">The sequence shown here is derived from an EMBL/GenBank/DDBJ whole genome shotgun (WGS) entry which is preliminary data.</text>
</comment>
<dbReference type="InterPro" id="IPR013785">
    <property type="entry name" value="Aldolase_TIM"/>
</dbReference>
<name>A0ABR7PAU7_9FIRM</name>
<dbReference type="PROSITE" id="PS00512">
    <property type="entry name" value="ALPHA_GALACTOSIDASE"/>
    <property type="match status" value="1"/>
</dbReference>
<comment type="similarity">
    <text evidence="5">Belongs to the glycosyl hydrolase.</text>
</comment>
<dbReference type="PANTHER" id="PTHR43053">
    <property type="entry name" value="GLYCOSIDASE FAMILY 31"/>
    <property type="match status" value="1"/>
</dbReference>
<dbReference type="InterPro" id="IPR050985">
    <property type="entry name" value="Alpha-glycosidase_related"/>
</dbReference>
<gene>
    <name evidence="8" type="ORF">H8712_07825</name>
</gene>
<evidence type="ECO:0000256" key="2">
    <source>
        <dbReference type="ARBA" id="ARBA00012755"/>
    </source>
</evidence>
<evidence type="ECO:0000259" key="6">
    <source>
        <dbReference type="Pfam" id="PF16874"/>
    </source>
</evidence>
<dbReference type="PANTHER" id="PTHR43053:SF3">
    <property type="entry name" value="ALPHA-GALACTOSIDASE C-RELATED"/>
    <property type="match status" value="1"/>
</dbReference>
<evidence type="ECO:0000256" key="1">
    <source>
        <dbReference type="ARBA" id="ARBA00001255"/>
    </source>
</evidence>
<evidence type="ECO:0000256" key="4">
    <source>
        <dbReference type="ARBA" id="ARBA00023295"/>
    </source>
</evidence>
<dbReference type="Gene3D" id="2.60.40.1180">
    <property type="entry name" value="Golgi alpha-mannosidase II"/>
    <property type="match status" value="1"/>
</dbReference>
<feature type="domain" description="Glycosyl hydrolase family 36 N-terminal" evidence="7">
    <location>
        <begin position="28"/>
        <end position="283"/>
    </location>
</feature>
<keyword evidence="3 5" id="KW-0378">Hydrolase</keyword>
<dbReference type="Pfam" id="PF02065">
    <property type="entry name" value="Melibiase"/>
    <property type="match status" value="1"/>
</dbReference>
<dbReference type="EMBL" id="JACRTP010000003">
    <property type="protein sequence ID" value="MBC8628522.1"/>
    <property type="molecule type" value="Genomic_DNA"/>
</dbReference>
<organism evidence="8 9">
    <name type="scientific">Blautia stercoris</name>
    <dbReference type="NCBI Taxonomy" id="871664"/>
    <lineage>
        <taxon>Bacteria</taxon>
        <taxon>Bacillati</taxon>
        <taxon>Bacillota</taxon>
        <taxon>Clostridia</taxon>
        <taxon>Lachnospirales</taxon>
        <taxon>Lachnospiraceae</taxon>
        <taxon>Blautia</taxon>
    </lineage>
</organism>
<dbReference type="PRINTS" id="PR00743">
    <property type="entry name" value="GLHYDRLASE36"/>
</dbReference>
<reference evidence="8 9" key="1">
    <citation type="submission" date="2020-08" db="EMBL/GenBank/DDBJ databases">
        <title>Genome public.</title>
        <authorList>
            <person name="Liu C."/>
            <person name="Sun Q."/>
        </authorList>
    </citation>
    <scope>NUCLEOTIDE SEQUENCE [LARGE SCALE GENOMIC DNA]</scope>
    <source>
        <strain evidence="8 9">3_YM_SP_D4_24.mj</strain>
    </source>
</reference>
<keyword evidence="9" id="KW-1185">Reference proteome</keyword>
<dbReference type="Pfam" id="PF16875">
    <property type="entry name" value="Glyco_hydro_36N"/>
    <property type="match status" value="1"/>
</dbReference>
<accession>A0ABR7PAU7</accession>
<dbReference type="Pfam" id="PF16874">
    <property type="entry name" value="Glyco_hydro_36C"/>
    <property type="match status" value="1"/>
</dbReference>
<comment type="catalytic activity">
    <reaction evidence="1 5">
        <text>Hydrolysis of terminal, non-reducing alpha-D-galactose residues in alpha-D-galactosides, including galactose oligosaccharides, galactomannans and galactolipids.</text>
        <dbReference type="EC" id="3.2.1.22"/>
    </reaction>
</comment>
<evidence type="ECO:0000256" key="3">
    <source>
        <dbReference type="ARBA" id="ARBA00022801"/>
    </source>
</evidence>
<dbReference type="InterPro" id="IPR031704">
    <property type="entry name" value="Glyco_hydro_36_N"/>
</dbReference>
<evidence type="ECO:0000259" key="7">
    <source>
        <dbReference type="Pfam" id="PF16875"/>
    </source>
</evidence>
<dbReference type="Proteomes" id="UP000661649">
    <property type="component" value="Unassembled WGS sequence"/>
</dbReference>
<protein>
    <recommendedName>
        <fullName evidence="2 5">Alpha-galactosidase</fullName>
        <ecNumber evidence="2 5">3.2.1.22</ecNumber>
    </recommendedName>
</protein>
<dbReference type="Gene3D" id="3.20.20.70">
    <property type="entry name" value="Aldolase class I"/>
    <property type="match status" value="1"/>
</dbReference>
<dbReference type="Gene3D" id="2.70.98.60">
    <property type="entry name" value="alpha-galactosidase from lactobacil brevis"/>
    <property type="match status" value="1"/>
</dbReference>
<dbReference type="InterPro" id="IPR013780">
    <property type="entry name" value="Glyco_hydro_b"/>
</dbReference>
<sequence>MAITVKDKIFNLETENTLYQMKVDRFGVLNHLWYGEKTDCCMDYLLDYPDAGFSGNIYEAENERTYSLNTLPQEYSTSGVGDFRISAISVTHEDGSNALDLRVREYQIKKGKYEIPGLPAVYAKEDEAETLEITLKDTATEAEVILKYGVFEKEDVITRSVVVKNSGKTPIVINKVHSMCLDIPYGDWEWMHFYGRHTMERQAERVPVLHGISESSSSRGTSSHHQNPAVLLCEKDCTETNGHCIGAALMYSGGFQAQVEKDQLEQVRLVMGIHPDTFEWTLEAGEAFYTPEVILSCSTTGFAKLSQNFHHIIRNHVCRGTYQLSSRPVLINNWEATYFDFNEEKILNIARQASKLGIDMMVLDDGWFGKRDDDCSGLGDWFVNEKKLNGGLKALVEKINAMGMKFGLWFEPEMVSEDSDLYRNHPDWAIQIPGRKPMRSRYQLVLDMSNPEVVDYLYGVMSAILRENHIEYVKWDMNRSISDWYTATLSRGRQMEMPHRYVLGLYELLEKLTSEFPDVLFEGCSGGGGRFDAGMMYYCPQIWCSDDTDAHERTFIQYGTSFFYPTSTVGSHVSAVPNHQTGRITSIETRGVVAMAGSFGYELDLNQLSEEEKAVVAKQVTHYKEYQSLIYNGDYYRLANPFEDGMSAWSWISEDKKTILVQGVLFRAKPNVLRKTLRLMGLEAKKNYKIAGTEEVYTGVALMSGGVLLQRAVGDDVSFEIVLEEI</sequence>
<dbReference type="InterPro" id="IPR002252">
    <property type="entry name" value="Glyco_hydro_36"/>
</dbReference>
<evidence type="ECO:0000256" key="5">
    <source>
        <dbReference type="PIRNR" id="PIRNR005536"/>
    </source>
</evidence>
<dbReference type="SUPFAM" id="SSF51445">
    <property type="entry name" value="(Trans)glycosidases"/>
    <property type="match status" value="1"/>
</dbReference>
<dbReference type="EC" id="3.2.1.22" evidence="2 5"/>